<proteinExistence type="predicted"/>
<accession>A0A0A9GVS9</accession>
<dbReference type="EMBL" id="GBRH01171225">
    <property type="protein sequence ID" value="JAE26671.1"/>
    <property type="molecule type" value="Transcribed_RNA"/>
</dbReference>
<dbReference type="AlphaFoldDB" id="A0A0A9GVS9"/>
<organism evidence="2">
    <name type="scientific">Arundo donax</name>
    <name type="common">Giant reed</name>
    <name type="synonym">Donax arundinaceus</name>
    <dbReference type="NCBI Taxonomy" id="35708"/>
    <lineage>
        <taxon>Eukaryota</taxon>
        <taxon>Viridiplantae</taxon>
        <taxon>Streptophyta</taxon>
        <taxon>Embryophyta</taxon>
        <taxon>Tracheophyta</taxon>
        <taxon>Spermatophyta</taxon>
        <taxon>Magnoliopsida</taxon>
        <taxon>Liliopsida</taxon>
        <taxon>Poales</taxon>
        <taxon>Poaceae</taxon>
        <taxon>PACMAD clade</taxon>
        <taxon>Arundinoideae</taxon>
        <taxon>Arundineae</taxon>
        <taxon>Arundo</taxon>
    </lineage>
</organism>
<evidence type="ECO:0000256" key="1">
    <source>
        <dbReference type="SAM" id="MobiDB-lite"/>
    </source>
</evidence>
<feature type="region of interest" description="Disordered" evidence="1">
    <location>
        <begin position="1"/>
        <end position="35"/>
    </location>
</feature>
<protein>
    <submittedName>
        <fullName evidence="2">EMB2656 (EMBRYO DEFECTIVE 2656)</fullName>
    </submittedName>
</protein>
<reference evidence="2" key="2">
    <citation type="journal article" date="2015" name="Data Brief">
        <title>Shoot transcriptome of the giant reed, Arundo donax.</title>
        <authorList>
            <person name="Barrero R.A."/>
            <person name="Guerrero F.D."/>
            <person name="Moolhuijzen P."/>
            <person name="Goolsby J.A."/>
            <person name="Tidwell J."/>
            <person name="Bellgard S.E."/>
            <person name="Bellgard M.I."/>
        </authorList>
    </citation>
    <scope>NUCLEOTIDE SEQUENCE</scope>
    <source>
        <tissue evidence="2">Shoot tissue taken approximately 20 cm above the soil surface</tissue>
    </source>
</reference>
<name>A0A0A9GVS9_ARUDO</name>
<evidence type="ECO:0000313" key="2">
    <source>
        <dbReference type="EMBL" id="JAE26671.1"/>
    </source>
</evidence>
<sequence length="35" mass="3584">MGTGSSRASSVSSSQRLRPRTAPPDSAPAKSSPRL</sequence>
<feature type="compositionally biased region" description="Low complexity" evidence="1">
    <location>
        <begin position="1"/>
        <end position="16"/>
    </location>
</feature>
<reference evidence="2" key="1">
    <citation type="submission" date="2014-09" db="EMBL/GenBank/DDBJ databases">
        <authorList>
            <person name="Magalhaes I.L.F."/>
            <person name="Oliveira U."/>
            <person name="Santos F.R."/>
            <person name="Vidigal T.H.D.A."/>
            <person name="Brescovit A.D."/>
            <person name="Santos A.J."/>
        </authorList>
    </citation>
    <scope>NUCLEOTIDE SEQUENCE</scope>
    <source>
        <tissue evidence="2">Shoot tissue taken approximately 20 cm above the soil surface</tissue>
    </source>
</reference>